<gene>
    <name evidence="1" type="ORF">F6W70_16390</name>
</gene>
<dbReference type="RefSeq" id="WP_151487359.1">
    <property type="nucleotide sequence ID" value="NZ_BAAAIN010000005.1"/>
</dbReference>
<sequence>MRHANSERHCLTLDGPFDIEGEDVPEGWQTALSGATVELNDAAYAHFGQSEIDPRCGDSGTAFRPEDEYDYFSQRHQLMGRNMQFLTLPDLRIDEVSPDAVGAFVVTLDEIAVLANAIVQSRLAIDDWEFSSLVGMEPSEADQMRQALVHVLRTHRSPQT</sequence>
<comment type="caution">
    <text evidence="1">The sequence shown here is derived from an EMBL/GenBank/DDBJ whole genome shotgun (WGS) entry which is preliminary data.</text>
</comment>
<evidence type="ECO:0000313" key="2">
    <source>
        <dbReference type="Proteomes" id="UP000436027"/>
    </source>
</evidence>
<reference evidence="1 2" key="1">
    <citation type="submission" date="2019-09" db="EMBL/GenBank/DDBJ databases">
        <title>Whole genome sequencing of Microbacterium maritypicum.</title>
        <authorList>
            <person name="Lenchi N."/>
        </authorList>
    </citation>
    <scope>NUCLEOTIDE SEQUENCE [LARGE SCALE GENOMIC DNA]</scope>
    <source>
        <strain evidence="1 2">DSM 12512</strain>
    </source>
</reference>
<name>A0AAD3X005_MICMQ</name>
<proteinExistence type="predicted"/>
<evidence type="ECO:0000313" key="1">
    <source>
        <dbReference type="EMBL" id="KAB1881456.1"/>
    </source>
</evidence>
<dbReference type="Proteomes" id="UP000436027">
    <property type="component" value="Unassembled WGS sequence"/>
</dbReference>
<accession>A0AAD3X005</accession>
<organism evidence="1 2">
    <name type="scientific">Microbacterium maritypicum</name>
    <name type="common">Microbacterium liquefaciens</name>
    <dbReference type="NCBI Taxonomy" id="33918"/>
    <lineage>
        <taxon>Bacteria</taxon>
        <taxon>Bacillati</taxon>
        <taxon>Actinomycetota</taxon>
        <taxon>Actinomycetes</taxon>
        <taxon>Micrococcales</taxon>
        <taxon>Microbacteriaceae</taxon>
        <taxon>Microbacterium</taxon>
    </lineage>
</organism>
<dbReference type="AlphaFoldDB" id="A0AAD3X005"/>
<dbReference type="EMBL" id="WAAQ01000003">
    <property type="protein sequence ID" value="KAB1881456.1"/>
    <property type="molecule type" value="Genomic_DNA"/>
</dbReference>
<protein>
    <submittedName>
        <fullName evidence="1">Uncharacterized protein</fullName>
    </submittedName>
</protein>